<protein>
    <submittedName>
        <fullName evidence="7">Amino acid transporter LysE</fullName>
    </submittedName>
</protein>
<feature type="transmembrane region" description="Helical" evidence="6">
    <location>
        <begin position="197"/>
        <end position="214"/>
    </location>
</feature>
<evidence type="ECO:0000256" key="4">
    <source>
        <dbReference type="ARBA" id="ARBA00022989"/>
    </source>
</evidence>
<feature type="transmembrane region" description="Helical" evidence="6">
    <location>
        <begin position="160"/>
        <end position="185"/>
    </location>
</feature>
<dbReference type="GO" id="GO:0033228">
    <property type="term" value="P:cysteine export across plasma membrane"/>
    <property type="evidence" value="ECO:0007669"/>
    <property type="project" value="TreeGrafter"/>
</dbReference>
<reference evidence="7 8" key="1">
    <citation type="submission" date="2018-08" db="EMBL/GenBank/DDBJ databases">
        <title>Recombination of ecologically and evolutionarily significant loci maintains genetic cohesion in the Pseudomonas syringae species complex.</title>
        <authorList>
            <person name="Dillon M."/>
            <person name="Thakur S."/>
            <person name="Almeida R.N.D."/>
            <person name="Weir B.S."/>
            <person name="Guttman D.S."/>
        </authorList>
    </citation>
    <scope>NUCLEOTIDE SEQUENCE [LARGE SCALE GENOMIC DNA]</scope>
    <source>
        <strain evidence="7 8">ICMP 19589</strain>
    </source>
</reference>
<keyword evidence="3 6" id="KW-0812">Transmembrane</keyword>
<evidence type="ECO:0000313" key="8">
    <source>
        <dbReference type="Proteomes" id="UP000282289"/>
    </source>
</evidence>
<evidence type="ECO:0000256" key="5">
    <source>
        <dbReference type="ARBA" id="ARBA00023136"/>
    </source>
</evidence>
<accession>A0A7Z6Y053</accession>
<feature type="transmembrane region" description="Helical" evidence="6">
    <location>
        <begin position="27"/>
        <end position="49"/>
    </location>
</feature>
<feature type="transmembrane region" description="Helical" evidence="6">
    <location>
        <begin position="96"/>
        <end position="114"/>
    </location>
</feature>
<evidence type="ECO:0000256" key="1">
    <source>
        <dbReference type="ARBA" id="ARBA00004651"/>
    </source>
</evidence>
<dbReference type="GO" id="GO:0005886">
    <property type="term" value="C:plasma membrane"/>
    <property type="evidence" value="ECO:0007669"/>
    <property type="project" value="UniProtKB-SubCell"/>
</dbReference>
<evidence type="ECO:0000256" key="3">
    <source>
        <dbReference type="ARBA" id="ARBA00022692"/>
    </source>
</evidence>
<dbReference type="EMBL" id="RBQT01000012">
    <property type="protein sequence ID" value="RMP84162.1"/>
    <property type="molecule type" value="Genomic_DNA"/>
</dbReference>
<keyword evidence="2" id="KW-1003">Cell membrane</keyword>
<dbReference type="PANTHER" id="PTHR30086">
    <property type="entry name" value="ARGININE EXPORTER PROTEIN ARGO"/>
    <property type="match status" value="1"/>
</dbReference>
<dbReference type="Proteomes" id="UP000282289">
    <property type="component" value="Unassembled WGS sequence"/>
</dbReference>
<keyword evidence="4 6" id="KW-1133">Transmembrane helix</keyword>
<dbReference type="Pfam" id="PF01810">
    <property type="entry name" value="LysE"/>
    <property type="match status" value="1"/>
</dbReference>
<name>A0A7Z6Y053_PSESF</name>
<feature type="transmembrane region" description="Helical" evidence="6">
    <location>
        <begin position="61"/>
        <end position="84"/>
    </location>
</feature>
<dbReference type="AlphaFoldDB" id="A0A7Z6Y053"/>
<evidence type="ECO:0000313" key="7">
    <source>
        <dbReference type="EMBL" id="RMP84162.1"/>
    </source>
</evidence>
<dbReference type="PANTHER" id="PTHR30086:SF20">
    <property type="entry name" value="ARGININE EXPORTER PROTEIN ARGO-RELATED"/>
    <property type="match status" value="1"/>
</dbReference>
<gene>
    <name evidence="7" type="ORF">ALQ15_04521</name>
</gene>
<comment type="caution">
    <text evidence="7">The sequence shown here is derived from an EMBL/GenBank/DDBJ whole genome shotgun (WGS) entry which is preliminary data.</text>
</comment>
<keyword evidence="5 6" id="KW-0472">Membrane</keyword>
<comment type="subcellular location">
    <subcellularLocation>
        <location evidence="1">Cell membrane</location>
        <topology evidence="1">Multi-pass membrane protein</topology>
    </subcellularLocation>
</comment>
<dbReference type="InterPro" id="IPR001123">
    <property type="entry name" value="LeuE-type"/>
</dbReference>
<dbReference type="GO" id="GO:0015171">
    <property type="term" value="F:amino acid transmembrane transporter activity"/>
    <property type="evidence" value="ECO:0007669"/>
    <property type="project" value="TreeGrafter"/>
</dbReference>
<evidence type="ECO:0000256" key="6">
    <source>
        <dbReference type="SAM" id="Phobius"/>
    </source>
</evidence>
<sequence>MACAAQTFQTDPVVCRSMGFFSPGLPIMLPFILFAFVASITPGPTNILVLSNSARFGWRAVVPLILGACTGAALLVLLVGMGVGHSLLAIPNAQRVMAWVGVLWLTWLAWKIGASPTDSIERQNSLPMGFIGGAALQIVNPKTWVMALAVVSVFSQRSPVSYLVLVFFLISLPCLGSWALMGAGSTRWLTSPWRVQWMNRVLAVLLLLAAWIGFMDSV</sequence>
<feature type="transmembrane region" description="Helical" evidence="6">
    <location>
        <begin position="126"/>
        <end position="154"/>
    </location>
</feature>
<evidence type="ECO:0000256" key="2">
    <source>
        <dbReference type="ARBA" id="ARBA00022475"/>
    </source>
</evidence>
<proteinExistence type="predicted"/>
<organism evidence="7 8">
    <name type="scientific">Pseudomonas syringae pv. actinidiae</name>
    <dbReference type="NCBI Taxonomy" id="103796"/>
    <lineage>
        <taxon>Bacteria</taxon>
        <taxon>Pseudomonadati</taxon>
        <taxon>Pseudomonadota</taxon>
        <taxon>Gammaproteobacteria</taxon>
        <taxon>Pseudomonadales</taxon>
        <taxon>Pseudomonadaceae</taxon>
        <taxon>Pseudomonas</taxon>
        <taxon>Pseudomonas syringae</taxon>
    </lineage>
</organism>